<sequence length="141" mass="16524">MGIDRSLLYQKVKQTLSRFKNEINFDLDLVLYLIQKVIFNDPTKDCRLKGKREDWRGLPKTKSLFYAGENKGQPIGNLTSQLFGNVYLNDFDHFIKCQLKCRYYGRYVDDMVIVHQDKEYLKSVIRLGGARSSYAKLNIMV</sequence>
<gene>
    <name evidence="1" type="ORF">COY32_05645</name>
</gene>
<dbReference type="CDD" id="cd01646">
    <property type="entry name" value="RT_Bac_retron_I"/>
    <property type="match status" value="1"/>
</dbReference>
<evidence type="ECO:0000313" key="2">
    <source>
        <dbReference type="Proteomes" id="UP000228920"/>
    </source>
</evidence>
<protein>
    <recommendedName>
        <fullName evidence="3">Reverse transcriptase domain-containing protein</fullName>
    </recommendedName>
</protein>
<dbReference type="EMBL" id="PFNL01000151">
    <property type="protein sequence ID" value="PIZ45066.1"/>
    <property type="molecule type" value="Genomic_DNA"/>
</dbReference>
<accession>A0A2M7TGD4</accession>
<comment type="caution">
    <text evidence="1">The sequence shown here is derived from an EMBL/GenBank/DDBJ whole genome shotgun (WGS) entry which is preliminary data.</text>
</comment>
<evidence type="ECO:0000313" key="1">
    <source>
        <dbReference type="EMBL" id="PIZ45066.1"/>
    </source>
</evidence>
<name>A0A2M7TGD4_UNCKA</name>
<reference evidence="2" key="1">
    <citation type="submission" date="2017-09" db="EMBL/GenBank/DDBJ databases">
        <title>Depth-based differentiation of microbial function through sediment-hosted aquifers and enrichment of novel symbionts in the deep terrestrial subsurface.</title>
        <authorList>
            <person name="Probst A.J."/>
            <person name="Ladd B."/>
            <person name="Jarett J.K."/>
            <person name="Geller-Mcgrath D.E."/>
            <person name="Sieber C.M.K."/>
            <person name="Emerson J.B."/>
            <person name="Anantharaman K."/>
            <person name="Thomas B.C."/>
            <person name="Malmstrom R."/>
            <person name="Stieglmeier M."/>
            <person name="Klingl A."/>
            <person name="Woyke T."/>
            <person name="Ryan C.M."/>
            <person name="Banfield J.F."/>
        </authorList>
    </citation>
    <scope>NUCLEOTIDE SEQUENCE [LARGE SCALE GENOMIC DNA]</scope>
</reference>
<evidence type="ECO:0008006" key="3">
    <source>
        <dbReference type="Google" id="ProtNLM"/>
    </source>
</evidence>
<organism evidence="1 2">
    <name type="scientific">candidate division WWE3 bacterium CG_4_10_14_0_2_um_filter_41_14</name>
    <dbReference type="NCBI Taxonomy" id="1975072"/>
    <lineage>
        <taxon>Bacteria</taxon>
        <taxon>Katanobacteria</taxon>
    </lineage>
</organism>
<dbReference type="Proteomes" id="UP000228920">
    <property type="component" value="Unassembled WGS sequence"/>
</dbReference>
<dbReference type="AlphaFoldDB" id="A0A2M7TGD4"/>
<proteinExistence type="predicted"/>